<dbReference type="EMBL" id="BTGD01000020">
    <property type="protein sequence ID" value="GMM58182.1"/>
    <property type="molecule type" value="Genomic_DNA"/>
</dbReference>
<evidence type="ECO:0000259" key="10">
    <source>
        <dbReference type="Pfam" id="PF07962"/>
    </source>
</evidence>
<feature type="compositionally biased region" description="Polar residues" evidence="9">
    <location>
        <begin position="443"/>
        <end position="461"/>
    </location>
</feature>
<evidence type="ECO:0000313" key="12">
    <source>
        <dbReference type="Proteomes" id="UP001377567"/>
    </source>
</evidence>
<dbReference type="PANTHER" id="PTHR13220">
    <property type="entry name" value="TIMELESS INTERACTING-RELATED"/>
    <property type="match status" value="1"/>
</dbReference>
<proteinExistence type="inferred from homology"/>
<name>A0AAV5S4M1_MAUHU</name>
<dbReference type="GO" id="GO:0031298">
    <property type="term" value="C:replication fork protection complex"/>
    <property type="evidence" value="ECO:0007669"/>
    <property type="project" value="TreeGrafter"/>
</dbReference>
<dbReference type="Proteomes" id="UP001377567">
    <property type="component" value="Unassembled WGS sequence"/>
</dbReference>
<feature type="compositionally biased region" description="Low complexity" evidence="9">
    <location>
        <begin position="259"/>
        <end position="276"/>
    </location>
</feature>
<evidence type="ECO:0000256" key="9">
    <source>
        <dbReference type="SAM" id="MobiDB-lite"/>
    </source>
</evidence>
<evidence type="ECO:0000256" key="4">
    <source>
        <dbReference type="ARBA" id="ARBA00022763"/>
    </source>
</evidence>
<dbReference type="GO" id="GO:0043111">
    <property type="term" value="P:replication fork arrest"/>
    <property type="evidence" value="ECO:0007669"/>
    <property type="project" value="TreeGrafter"/>
</dbReference>
<reference evidence="11 12" key="1">
    <citation type="journal article" date="2023" name="Elife">
        <title>Identification of key yeast species and microbe-microbe interactions impacting larval growth of Drosophila in the wild.</title>
        <authorList>
            <person name="Mure A."/>
            <person name="Sugiura Y."/>
            <person name="Maeda R."/>
            <person name="Honda K."/>
            <person name="Sakurai N."/>
            <person name="Takahashi Y."/>
            <person name="Watada M."/>
            <person name="Katoh T."/>
            <person name="Gotoh A."/>
            <person name="Gotoh Y."/>
            <person name="Taniguchi I."/>
            <person name="Nakamura K."/>
            <person name="Hayashi T."/>
            <person name="Katayama T."/>
            <person name="Uemura T."/>
            <person name="Hattori Y."/>
        </authorList>
    </citation>
    <scope>NUCLEOTIDE SEQUENCE [LARGE SCALE GENOMIC DNA]</scope>
    <source>
        <strain evidence="11 12">KH-74</strain>
    </source>
</reference>
<comment type="function">
    <text evidence="8">Plays an important role in the control of DNA replication and the maintenance of replication fork stability.</text>
</comment>
<feature type="region of interest" description="Disordered" evidence="9">
    <location>
        <begin position="438"/>
        <end position="519"/>
    </location>
</feature>
<evidence type="ECO:0000256" key="2">
    <source>
        <dbReference type="ARBA" id="ARBA00006075"/>
    </source>
</evidence>
<comment type="subunit">
    <text evidence="3">Component of the fork protection complex (FPC) consisting of TOF1 and CSM3.</text>
</comment>
<feature type="region of interest" description="Disordered" evidence="9">
    <location>
        <begin position="1"/>
        <end position="56"/>
    </location>
</feature>
<keyword evidence="4 8" id="KW-0227">DNA damage</keyword>
<keyword evidence="7 8" id="KW-0131">Cell cycle</keyword>
<accession>A0AAV5S4M1</accession>
<feature type="compositionally biased region" description="Polar residues" evidence="9">
    <location>
        <begin position="386"/>
        <end position="395"/>
    </location>
</feature>
<keyword evidence="5" id="KW-0236">DNA replication inhibitor</keyword>
<keyword evidence="6 8" id="KW-0539">Nucleus</keyword>
<sequence>MDQEDYMMNYGGGPGDAAGDSARTNVAGLDPTIPAVSSDPTDPTLPAPDPTMIDPTAVDPTEVAVKVRRPQVKLTAEKLMGPKGLPYVMKKAPKMIHISSKRKHAHDNLSKIIMFYHVWAHNLFPKAKFRDFVKLCNTLGKSDSVLRQYRMNLFRADMGIDPVDESTQVPGGQDGDLDTLGADDDEDIPGVDTGTPSLFVNQQNMDTSVGATASKPGNNIPGNLMDNNNEDDEDDDLFAMAALHSRNIIPAEMRGDSGTQLQTSLNSSTSQNANSTDNEELDILMRDIAGLIGTSGVKQTKDPQGNNANDYADDEAAMLEMEMEEDMIRATQAPPKSATVPVTQNITNQEINEYDDDEEAMLEMMRQEENETQNVALAKSVVSPVASGNNDTENSTTERFEQTNERQPEVTVQHTENGVEGSDRANIENLQLRDQEISANDGKVSNESQPTQTEDTASLNIDKTPIDELNENSKKTIQNEHSTNESISQHTSHNSQEKSPAEEENFVEETMNAMDQYGF</sequence>
<dbReference type="PANTHER" id="PTHR13220:SF11">
    <property type="entry name" value="TIMELESS-INTERACTING PROTEIN"/>
    <property type="match status" value="1"/>
</dbReference>
<feature type="domain" description="Chromosome segregation in meiosis protein 3" evidence="10">
    <location>
        <begin position="73"/>
        <end position="156"/>
    </location>
</feature>
<dbReference type="GO" id="GO:0006974">
    <property type="term" value="P:DNA damage response"/>
    <property type="evidence" value="ECO:0007669"/>
    <property type="project" value="UniProtKB-KW"/>
</dbReference>
<comment type="similarity">
    <text evidence="2 8">Belongs to the CSM3 family.</text>
</comment>
<evidence type="ECO:0000256" key="1">
    <source>
        <dbReference type="ARBA" id="ARBA00004123"/>
    </source>
</evidence>
<comment type="subcellular location">
    <subcellularLocation>
        <location evidence="1 8">Nucleus</location>
    </subcellularLocation>
</comment>
<protein>
    <recommendedName>
        <fullName evidence="8">Chromosome segregation in meiosis protein</fullName>
    </recommendedName>
</protein>
<evidence type="ECO:0000313" key="11">
    <source>
        <dbReference type="EMBL" id="GMM58182.1"/>
    </source>
</evidence>
<evidence type="ECO:0000256" key="8">
    <source>
        <dbReference type="RuleBase" id="RU366049"/>
    </source>
</evidence>
<feature type="region of interest" description="Disordered" evidence="9">
    <location>
        <begin position="381"/>
        <end position="425"/>
    </location>
</feature>
<dbReference type="GO" id="GO:0031297">
    <property type="term" value="P:replication fork processing"/>
    <property type="evidence" value="ECO:0007669"/>
    <property type="project" value="UniProtKB-UniRule"/>
</dbReference>
<dbReference type="GO" id="GO:0000076">
    <property type="term" value="P:DNA replication checkpoint signaling"/>
    <property type="evidence" value="ECO:0007669"/>
    <property type="project" value="UniProtKB-UniRule"/>
</dbReference>
<dbReference type="GO" id="GO:0003677">
    <property type="term" value="F:DNA binding"/>
    <property type="evidence" value="ECO:0007669"/>
    <property type="project" value="TreeGrafter"/>
</dbReference>
<comment type="caution">
    <text evidence="11">The sequence shown here is derived from an EMBL/GenBank/DDBJ whole genome shotgun (WGS) entry which is preliminary data.</text>
</comment>
<dbReference type="Pfam" id="PF07962">
    <property type="entry name" value="Swi3"/>
    <property type="match status" value="1"/>
</dbReference>
<gene>
    <name evidence="11" type="ORF">DAKH74_047980</name>
</gene>
<evidence type="ECO:0000256" key="6">
    <source>
        <dbReference type="ARBA" id="ARBA00023242"/>
    </source>
</evidence>
<dbReference type="InterPro" id="IPR012923">
    <property type="entry name" value="Csm3"/>
</dbReference>
<feature type="compositionally biased region" description="Basic and acidic residues" evidence="9">
    <location>
        <begin position="396"/>
        <end position="408"/>
    </location>
</feature>
<evidence type="ECO:0000256" key="5">
    <source>
        <dbReference type="ARBA" id="ARBA00022880"/>
    </source>
</evidence>
<organism evidence="11 12">
    <name type="scientific">Maudiozyma humilis</name>
    <name type="common">Sour dough yeast</name>
    <name type="synonym">Kazachstania humilis</name>
    <dbReference type="NCBI Taxonomy" id="51915"/>
    <lineage>
        <taxon>Eukaryota</taxon>
        <taxon>Fungi</taxon>
        <taxon>Dikarya</taxon>
        <taxon>Ascomycota</taxon>
        <taxon>Saccharomycotina</taxon>
        <taxon>Saccharomycetes</taxon>
        <taxon>Saccharomycetales</taxon>
        <taxon>Saccharomycetaceae</taxon>
        <taxon>Maudiozyma</taxon>
    </lineage>
</organism>
<evidence type="ECO:0000256" key="3">
    <source>
        <dbReference type="ARBA" id="ARBA00011217"/>
    </source>
</evidence>
<dbReference type="InterPro" id="IPR040038">
    <property type="entry name" value="TIPIN/Csm3/Swi3"/>
</dbReference>
<dbReference type="AlphaFoldDB" id="A0AAV5S4M1"/>
<feature type="compositionally biased region" description="Polar residues" evidence="9">
    <location>
        <begin position="479"/>
        <end position="494"/>
    </location>
</feature>
<evidence type="ECO:0000256" key="7">
    <source>
        <dbReference type="ARBA" id="ARBA00023306"/>
    </source>
</evidence>
<feature type="region of interest" description="Disordered" evidence="9">
    <location>
        <begin position="253"/>
        <end position="277"/>
    </location>
</feature>
<keyword evidence="12" id="KW-1185">Reference proteome</keyword>